<dbReference type="Gene3D" id="3.30.1330.60">
    <property type="entry name" value="OmpA-like domain"/>
    <property type="match status" value="1"/>
</dbReference>
<sequence length="560" mass="57859">MSINLNQLVQGALSESVLQHIAGRIGCAPESAKRVVSLCGPVLIGAMMNKASSLEGARNLFAAIMSPGTNALIAEELPHFVVQDEGFRTLVDTGAKTDEAIASRDSLNGLAERIAEYTGVAANATRTLTGVVGATLFGVLKRYLTQHNGQAAQLPALLGHQLPVVRANMTDAFANALGLGSVGAFLAGVASRLKAVAAHLDHPATHEAAAFPLQQEPIAAPEPPAKEHAGKKKWWWVALAAALALFAALLGRGCSTEKQEDTAPAAKPDAASDASTDMAAVTTAGSDAAATIPSASQASMPVALPGKDSTMSFAVDASGMPTLTARVNSEKERQHLLDMLAVKLGMDKFQANITVDPDTKPAAWLGKLDDLLPVMALPGAQVRIAGDKVDLSGRAADTALGWLDKLKASFGEGWAITSDTPAAAKALAASDAQAAASCATADIAKQLNARPINFGFASNSLPRAALDQLASSAKSLKNCDASGKPIKLQIGGFTDSSGDPAANIRLSEKRAQAVRSYLIQHGVPADTLSAEGFGDAHPIAGNATREGRAANRRIEFKELN</sequence>
<dbReference type="GO" id="GO:0016020">
    <property type="term" value="C:membrane"/>
    <property type="evidence" value="ECO:0007669"/>
    <property type="project" value="UniProtKB-UniRule"/>
</dbReference>
<gene>
    <name evidence="4" type="ORF">AWB80_01446</name>
</gene>
<dbReference type="EMBL" id="FCOE02000004">
    <property type="protein sequence ID" value="SAK50441.1"/>
    <property type="molecule type" value="Genomic_DNA"/>
</dbReference>
<dbReference type="Pfam" id="PF00691">
    <property type="entry name" value="OmpA"/>
    <property type="match status" value="1"/>
</dbReference>
<dbReference type="InterPro" id="IPR009282">
    <property type="entry name" value="DUF937"/>
</dbReference>
<feature type="compositionally biased region" description="Low complexity" evidence="2">
    <location>
        <begin position="262"/>
        <end position="279"/>
    </location>
</feature>
<dbReference type="RefSeq" id="WP_061173996.1">
    <property type="nucleotide sequence ID" value="NZ_FCOE02000004.1"/>
</dbReference>
<keyword evidence="1" id="KW-0472">Membrane</keyword>
<dbReference type="Proteomes" id="UP000054911">
    <property type="component" value="Unassembled WGS sequence"/>
</dbReference>
<dbReference type="PANTHER" id="PTHR30329">
    <property type="entry name" value="STATOR ELEMENT OF FLAGELLAR MOTOR COMPLEX"/>
    <property type="match status" value="1"/>
</dbReference>
<dbReference type="Pfam" id="PF06078">
    <property type="entry name" value="DUF937"/>
    <property type="match status" value="1"/>
</dbReference>
<keyword evidence="5" id="KW-1185">Reference proteome</keyword>
<dbReference type="Gene3D" id="3.40.1520.20">
    <property type="match status" value="1"/>
</dbReference>
<evidence type="ECO:0000259" key="3">
    <source>
        <dbReference type="PROSITE" id="PS51123"/>
    </source>
</evidence>
<evidence type="ECO:0000313" key="5">
    <source>
        <dbReference type="Proteomes" id="UP000054911"/>
    </source>
</evidence>
<protein>
    <submittedName>
        <fullName evidence="4">OmpA/MotB domain-containing protein</fullName>
    </submittedName>
</protein>
<dbReference type="STRING" id="1777141.AWB80_01446"/>
<dbReference type="OrthoDB" id="9782229at2"/>
<reference evidence="4" key="1">
    <citation type="submission" date="2016-01" db="EMBL/GenBank/DDBJ databases">
        <authorList>
            <person name="Peeters C."/>
        </authorList>
    </citation>
    <scope>NUCLEOTIDE SEQUENCE [LARGE SCALE GENOMIC DNA]</scope>
    <source>
        <strain evidence="4">LMG 29323</strain>
    </source>
</reference>
<evidence type="ECO:0000313" key="4">
    <source>
        <dbReference type="EMBL" id="SAK50441.1"/>
    </source>
</evidence>
<dbReference type="InterPro" id="IPR006665">
    <property type="entry name" value="OmpA-like"/>
</dbReference>
<feature type="region of interest" description="Disordered" evidence="2">
    <location>
        <begin position="258"/>
        <end position="279"/>
    </location>
</feature>
<evidence type="ECO:0000256" key="1">
    <source>
        <dbReference type="PROSITE-ProRule" id="PRU00473"/>
    </source>
</evidence>
<name>A0A157ZY32_9BURK</name>
<dbReference type="InterPro" id="IPR036737">
    <property type="entry name" value="OmpA-like_sf"/>
</dbReference>
<dbReference type="CDD" id="cd07185">
    <property type="entry name" value="OmpA_C-like"/>
    <property type="match status" value="1"/>
</dbReference>
<accession>A0A157ZY32</accession>
<organism evidence="4 5">
    <name type="scientific">Caballeronia pedi</name>
    <dbReference type="NCBI Taxonomy" id="1777141"/>
    <lineage>
        <taxon>Bacteria</taxon>
        <taxon>Pseudomonadati</taxon>
        <taxon>Pseudomonadota</taxon>
        <taxon>Betaproteobacteria</taxon>
        <taxon>Burkholderiales</taxon>
        <taxon>Burkholderiaceae</taxon>
        <taxon>Caballeronia</taxon>
    </lineage>
</organism>
<dbReference type="SUPFAM" id="SSF103088">
    <property type="entry name" value="OmpA-like"/>
    <property type="match status" value="1"/>
</dbReference>
<evidence type="ECO:0000256" key="2">
    <source>
        <dbReference type="SAM" id="MobiDB-lite"/>
    </source>
</evidence>
<dbReference type="InterPro" id="IPR050330">
    <property type="entry name" value="Bact_OuterMem_StrucFunc"/>
</dbReference>
<feature type="domain" description="OmpA-like" evidence="3">
    <location>
        <begin position="441"/>
        <end position="560"/>
    </location>
</feature>
<dbReference type="AlphaFoldDB" id="A0A157ZY32"/>
<dbReference type="PROSITE" id="PS51123">
    <property type="entry name" value="OMPA_2"/>
    <property type="match status" value="1"/>
</dbReference>
<comment type="caution">
    <text evidence="4">The sequence shown here is derived from an EMBL/GenBank/DDBJ whole genome shotgun (WGS) entry which is preliminary data.</text>
</comment>
<proteinExistence type="predicted"/>
<dbReference type="PANTHER" id="PTHR30329:SF21">
    <property type="entry name" value="LIPOPROTEIN YIAD-RELATED"/>
    <property type="match status" value="1"/>
</dbReference>